<evidence type="ECO:0000313" key="3">
    <source>
        <dbReference type="Proteomes" id="UP001177023"/>
    </source>
</evidence>
<reference evidence="2" key="1">
    <citation type="submission" date="2023-06" db="EMBL/GenBank/DDBJ databases">
        <authorList>
            <person name="Delattre M."/>
        </authorList>
    </citation>
    <scope>NUCLEOTIDE SEQUENCE</scope>
    <source>
        <strain evidence="2">AF72</strain>
    </source>
</reference>
<feature type="non-terminal residue" evidence="2">
    <location>
        <position position="1"/>
    </location>
</feature>
<comment type="caution">
    <text evidence="2">The sequence shown here is derived from an EMBL/GenBank/DDBJ whole genome shotgun (WGS) entry which is preliminary data.</text>
</comment>
<keyword evidence="1" id="KW-0472">Membrane</keyword>
<proteinExistence type="predicted"/>
<keyword evidence="1" id="KW-0812">Transmembrane</keyword>
<protein>
    <submittedName>
        <fullName evidence="2">Uncharacterized protein</fullName>
    </submittedName>
</protein>
<name>A0AA36CZ21_9BILA</name>
<evidence type="ECO:0000256" key="1">
    <source>
        <dbReference type="SAM" id="Phobius"/>
    </source>
</evidence>
<dbReference type="AlphaFoldDB" id="A0AA36CZ21"/>
<evidence type="ECO:0000313" key="2">
    <source>
        <dbReference type="EMBL" id="CAJ0576846.1"/>
    </source>
</evidence>
<dbReference type="EMBL" id="CATQJA010002647">
    <property type="protein sequence ID" value="CAJ0576846.1"/>
    <property type="molecule type" value="Genomic_DNA"/>
</dbReference>
<keyword evidence="3" id="KW-1185">Reference proteome</keyword>
<accession>A0AA36CZ21</accession>
<feature type="transmembrane region" description="Helical" evidence="1">
    <location>
        <begin position="31"/>
        <end position="52"/>
    </location>
</feature>
<gene>
    <name evidence="2" type="ORF">MSPICULIGERA_LOCUS15131</name>
</gene>
<organism evidence="2 3">
    <name type="scientific">Mesorhabditis spiculigera</name>
    <dbReference type="NCBI Taxonomy" id="96644"/>
    <lineage>
        <taxon>Eukaryota</taxon>
        <taxon>Metazoa</taxon>
        <taxon>Ecdysozoa</taxon>
        <taxon>Nematoda</taxon>
        <taxon>Chromadorea</taxon>
        <taxon>Rhabditida</taxon>
        <taxon>Rhabditina</taxon>
        <taxon>Rhabditomorpha</taxon>
        <taxon>Rhabditoidea</taxon>
        <taxon>Rhabditidae</taxon>
        <taxon>Mesorhabditinae</taxon>
        <taxon>Mesorhabditis</taxon>
    </lineage>
</organism>
<keyword evidence="1" id="KW-1133">Transmembrane helix</keyword>
<sequence length="299" mass="33812">MDFLPFPHAEQLPDPFELGFKRQPNFWCPNLVWVALLLAIPGALGFFAAWAVEVDHTKPTKLVGCGELTIECEDDEIPCQPLESQAGFPSELRCTYRTFLFMINDSYVNADPVTGSMYAMSDTDEWPYTKNIWLEMTTPERTYAYQLSNFTSQVLQMSPVFDTSWMALTIANRNVDETWNSPMGALIHLQADLPEAEIYLFRAIRQTSIQCTRVDADKLLMLTILIPSGNIVMSNFDLDGDWKISIMEQGSGAFDVRSLYVWTDANITEIKDEKVNVKSSAVTIYGLDASSISFFIEET</sequence>
<dbReference type="Proteomes" id="UP001177023">
    <property type="component" value="Unassembled WGS sequence"/>
</dbReference>